<dbReference type="PROSITE" id="PS00211">
    <property type="entry name" value="ABC_TRANSPORTER_1"/>
    <property type="match status" value="1"/>
</dbReference>
<dbReference type="EMBL" id="PDBW01000001">
    <property type="protein sequence ID" value="PFH02970.1"/>
    <property type="molecule type" value="Genomic_DNA"/>
</dbReference>
<dbReference type="Gene3D" id="3.40.50.300">
    <property type="entry name" value="P-loop containing nucleotide triphosphate hydrolases"/>
    <property type="match status" value="1"/>
</dbReference>
<organism evidence="6 7">
    <name type="scientific">Acetivibrio thermocellus AD2</name>
    <dbReference type="NCBI Taxonomy" id="1138384"/>
    <lineage>
        <taxon>Bacteria</taxon>
        <taxon>Bacillati</taxon>
        <taxon>Bacillota</taxon>
        <taxon>Clostridia</taxon>
        <taxon>Eubacteriales</taxon>
        <taxon>Oscillospiraceae</taxon>
        <taxon>Acetivibrio</taxon>
    </lineage>
</organism>
<dbReference type="PANTHER" id="PTHR42734:SF17">
    <property type="entry name" value="METAL TRANSPORT SYSTEM ATP-BINDING PROTEIN TM_0124-RELATED"/>
    <property type="match status" value="1"/>
</dbReference>
<dbReference type="PROSITE" id="PS50893">
    <property type="entry name" value="ABC_TRANSPORTER_2"/>
    <property type="match status" value="1"/>
</dbReference>
<name>A0AB36TIJ0_ACETH</name>
<evidence type="ECO:0000256" key="2">
    <source>
        <dbReference type="ARBA" id="ARBA00022448"/>
    </source>
</evidence>
<evidence type="ECO:0000313" key="7">
    <source>
        <dbReference type="Proteomes" id="UP000223596"/>
    </source>
</evidence>
<keyword evidence="3" id="KW-0547">Nucleotide-binding</keyword>
<dbReference type="SMART" id="SM00382">
    <property type="entry name" value="AAA"/>
    <property type="match status" value="1"/>
</dbReference>
<evidence type="ECO:0000256" key="3">
    <source>
        <dbReference type="ARBA" id="ARBA00022741"/>
    </source>
</evidence>
<evidence type="ECO:0000313" key="6">
    <source>
        <dbReference type="EMBL" id="PFH02970.1"/>
    </source>
</evidence>
<dbReference type="InterPro" id="IPR027417">
    <property type="entry name" value="P-loop_NTPase"/>
</dbReference>
<dbReference type="InterPro" id="IPR003439">
    <property type="entry name" value="ABC_transporter-like_ATP-bd"/>
</dbReference>
<dbReference type="AlphaFoldDB" id="A0AB36TIJ0"/>
<keyword evidence="4 6" id="KW-0067">ATP-binding</keyword>
<dbReference type="RefSeq" id="WP_003517604.1">
    <property type="nucleotide sequence ID" value="NZ_CP013828.1"/>
</dbReference>
<feature type="domain" description="ABC transporter" evidence="5">
    <location>
        <begin position="5"/>
        <end position="241"/>
    </location>
</feature>
<dbReference type="GeneID" id="35806081"/>
<dbReference type="GO" id="GO:0016887">
    <property type="term" value="F:ATP hydrolysis activity"/>
    <property type="evidence" value="ECO:0007669"/>
    <property type="project" value="InterPro"/>
</dbReference>
<comment type="similarity">
    <text evidence="1">Belongs to the ABC transporter superfamily.</text>
</comment>
<dbReference type="SUPFAM" id="SSF52540">
    <property type="entry name" value="P-loop containing nucleoside triphosphate hydrolases"/>
    <property type="match status" value="1"/>
</dbReference>
<evidence type="ECO:0000256" key="1">
    <source>
        <dbReference type="ARBA" id="ARBA00005417"/>
    </source>
</evidence>
<dbReference type="PANTHER" id="PTHR42734">
    <property type="entry name" value="METAL TRANSPORT SYSTEM ATP-BINDING PROTEIN TM_0124-RELATED"/>
    <property type="match status" value="1"/>
</dbReference>
<evidence type="ECO:0000256" key="4">
    <source>
        <dbReference type="ARBA" id="ARBA00022840"/>
    </source>
</evidence>
<accession>A0AB36TIJ0</accession>
<dbReference type="FunFam" id="3.40.50.300:FF:000134">
    <property type="entry name" value="Iron-enterobactin ABC transporter ATP-binding protein"/>
    <property type="match status" value="1"/>
</dbReference>
<protein>
    <submittedName>
        <fullName evidence="6">Zinc transport system ATP-binding protein</fullName>
    </submittedName>
</protein>
<dbReference type="CDD" id="cd03235">
    <property type="entry name" value="ABC_Metallic_Cations"/>
    <property type="match status" value="1"/>
</dbReference>
<dbReference type="GO" id="GO:0005524">
    <property type="term" value="F:ATP binding"/>
    <property type="evidence" value="ECO:0007669"/>
    <property type="project" value="UniProtKB-KW"/>
</dbReference>
<comment type="caution">
    <text evidence="6">The sequence shown here is derived from an EMBL/GenBank/DDBJ whole genome shotgun (WGS) entry which is preliminary data.</text>
</comment>
<reference evidence="6 7" key="1">
    <citation type="submission" date="2017-09" db="EMBL/GenBank/DDBJ databases">
        <title>Evaluation of Pacific Biosciences Sequencing Technology to Finishing C. thermocellum Genome Sequences.</title>
        <authorList>
            <person name="Brown S."/>
        </authorList>
    </citation>
    <scope>NUCLEOTIDE SEQUENCE [LARGE SCALE GENOMIC DNA]</scope>
    <source>
        <strain evidence="6 7">AD2</strain>
    </source>
</reference>
<sequence>MGKVIEVNDLSFGYGERLIFKNVGFSVEKGDFVGIIGPNGSGKSTLIKLLLRQLKPIKGQIKLLGQDIEKFDQWNKIGYVAQKANSFNTSFPATVEEVVSANLFPKIGLFKRIKNKHRELVYKALETVGMEEYKDRLIGNLSGGQQQRVFIARALVSEPELIFLDEPTVGIDSESEGALYCLLGRLNQEKKITIVMVTHDIGAVIVHTNKIAYVGDKGLVMNENTKDFVKNNLGGVYGYDVNFHANRHCCTNCWKKGAV</sequence>
<dbReference type="Pfam" id="PF00005">
    <property type="entry name" value="ABC_tran"/>
    <property type="match status" value="1"/>
</dbReference>
<dbReference type="InterPro" id="IPR003593">
    <property type="entry name" value="AAA+_ATPase"/>
</dbReference>
<dbReference type="InterPro" id="IPR017871">
    <property type="entry name" value="ABC_transporter-like_CS"/>
</dbReference>
<keyword evidence="2" id="KW-0813">Transport</keyword>
<evidence type="ECO:0000259" key="5">
    <source>
        <dbReference type="PROSITE" id="PS50893"/>
    </source>
</evidence>
<gene>
    <name evidence="6" type="ORF">M972_111764</name>
</gene>
<dbReference type="InterPro" id="IPR050153">
    <property type="entry name" value="Metal_Ion_Import_ABC"/>
</dbReference>
<proteinExistence type="inferred from homology"/>
<dbReference type="Proteomes" id="UP000223596">
    <property type="component" value="Unassembled WGS sequence"/>
</dbReference>